<evidence type="ECO:0000256" key="1">
    <source>
        <dbReference type="SAM" id="MobiDB-lite"/>
    </source>
</evidence>
<dbReference type="AlphaFoldDB" id="A0A9K3CPB6"/>
<name>A0A9K3CPB6_9EUKA</name>
<feature type="region of interest" description="Disordered" evidence="1">
    <location>
        <begin position="502"/>
        <end position="559"/>
    </location>
</feature>
<feature type="compositionally biased region" description="Polar residues" evidence="1">
    <location>
        <begin position="173"/>
        <end position="202"/>
    </location>
</feature>
<protein>
    <submittedName>
        <fullName evidence="3">Uncharacterized protein</fullName>
    </submittedName>
</protein>
<feature type="compositionally biased region" description="Basic and acidic residues" evidence="1">
    <location>
        <begin position="135"/>
        <end position="145"/>
    </location>
</feature>
<feature type="region of interest" description="Disordered" evidence="1">
    <location>
        <begin position="135"/>
        <end position="214"/>
    </location>
</feature>
<evidence type="ECO:0000313" key="4">
    <source>
        <dbReference type="Proteomes" id="UP000265618"/>
    </source>
</evidence>
<comment type="caution">
    <text evidence="3">The sequence shown here is derived from an EMBL/GenBank/DDBJ whole genome shotgun (WGS) entry which is preliminary data.</text>
</comment>
<feature type="non-terminal residue" evidence="3">
    <location>
        <position position="1"/>
    </location>
</feature>
<evidence type="ECO:0000313" key="3">
    <source>
        <dbReference type="EMBL" id="GIQ79808.1"/>
    </source>
</evidence>
<sequence>MVATAVWVLVSLLTASAASHAYQAYRYVQRRRGERHSDIVPMSSLIDDRGEDEMVQLSDSECPNLTLPSPPAILPPLPRISIPNAPSPKAGVWRRGDDKGRGGERESTWGMQSLRGVDTGCQTNIDAEAELETVGKRDTPEEERVSTPPLPTVETASTGIQCSRERKRHMVNRGSSKTPLSTAATGTFTDQSYSVESSTQASMPLPRPPTPAPRVETASIGVQSVYIPIPTPPREVAVPEEAPVVHKEDGKSETVCVDACTNTEPEADVIPPSLVSVGVSARVPTTHTSSDAICTTPPLVHKGSDPHLLSSVHRSVQHVERETEREDACTQVPIEEVVHIGVQVAKTNRSMGTDPVVCGLDLSLSPAEGVCEIPPTVTLAVHTQTSKVPTDTTPCQTDEVETEAVETAPTHPLGALQEMPPVLRAIASLSLPPSVSTGIEGLADSLVADVAQVSGSDGQSSALVHALLDTATGDRQAETETEGEREREVDFGYDIDHVSHGVTRRVRTREGRRRMQIGKGREAASPSAAKGSLGRSMAVPPVKHPLREEHGERERETDLSLGDAAAVSLSSLLKATPSLSPSLGLLAKGIAESPAHRCDAYLHGIRYYDSSLASHTLSHADMVQGRLTLTDAVALLSTLPGPYAPNLSAL</sequence>
<feature type="compositionally biased region" description="Basic and acidic residues" evidence="1">
    <location>
        <begin position="94"/>
        <end position="107"/>
    </location>
</feature>
<proteinExistence type="predicted"/>
<dbReference type="EMBL" id="BDIP01000059">
    <property type="protein sequence ID" value="GIQ79808.1"/>
    <property type="molecule type" value="Genomic_DNA"/>
</dbReference>
<reference evidence="3 4" key="1">
    <citation type="journal article" date="2018" name="PLoS ONE">
        <title>The draft genome of Kipferlia bialata reveals reductive genome evolution in fornicate parasites.</title>
        <authorList>
            <person name="Tanifuji G."/>
            <person name="Takabayashi S."/>
            <person name="Kume K."/>
            <person name="Takagi M."/>
            <person name="Nakayama T."/>
            <person name="Kamikawa R."/>
            <person name="Inagaki Y."/>
            <person name="Hashimoto T."/>
        </authorList>
    </citation>
    <scope>NUCLEOTIDE SEQUENCE [LARGE SCALE GENOMIC DNA]</scope>
    <source>
        <strain evidence="3">NY0173</strain>
    </source>
</reference>
<keyword evidence="2" id="KW-0732">Signal</keyword>
<dbReference type="Proteomes" id="UP000265618">
    <property type="component" value="Unassembled WGS sequence"/>
</dbReference>
<feature type="compositionally biased region" description="Basic residues" evidence="1">
    <location>
        <begin position="502"/>
        <end position="516"/>
    </location>
</feature>
<evidence type="ECO:0000256" key="2">
    <source>
        <dbReference type="SAM" id="SignalP"/>
    </source>
</evidence>
<organism evidence="3 4">
    <name type="scientific">Kipferlia bialata</name>
    <dbReference type="NCBI Taxonomy" id="797122"/>
    <lineage>
        <taxon>Eukaryota</taxon>
        <taxon>Metamonada</taxon>
        <taxon>Carpediemonas-like organisms</taxon>
        <taxon>Kipferlia</taxon>
    </lineage>
</organism>
<feature type="region of interest" description="Disordered" evidence="1">
    <location>
        <begin position="81"/>
        <end position="107"/>
    </location>
</feature>
<accession>A0A9K3CPB6</accession>
<feature type="signal peptide" evidence="2">
    <location>
        <begin position="1"/>
        <end position="17"/>
    </location>
</feature>
<feature type="compositionally biased region" description="Basic and acidic residues" evidence="1">
    <location>
        <begin position="545"/>
        <end position="558"/>
    </location>
</feature>
<keyword evidence="4" id="KW-1185">Reference proteome</keyword>
<gene>
    <name evidence="3" type="ORF">KIPB_000507</name>
</gene>
<feature type="chain" id="PRO_5039893991" evidence="2">
    <location>
        <begin position="18"/>
        <end position="650"/>
    </location>
</feature>